<name>A0A2M6ZF33_9BACT</name>
<protein>
    <recommendedName>
        <fullName evidence="1">YhcG N-terminal domain-containing protein</fullName>
    </recommendedName>
</protein>
<dbReference type="PANTHER" id="PTHR30547">
    <property type="entry name" value="UNCHARACTERIZED PROTEIN YHCG-RELATED"/>
    <property type="match status" value="1"/>
</dbReference>
<evidence type="ECO:0000313" key="3">
    <source>
        <dbReference type="Proteomes" id="UP000229227"/>
    </source>
</evidence>
<gene>
    <name evidence="2" type="ORF">COS91_06775</name>
</gene>
<proteinExistence type="predicted"/>
<reference evidence="3" key="1">
    <citation type="submission" date="2017-09" db="EMBL/GenBank/DDBJ databases">
        <title>Depth-based differentiation of microbial function through sediment-hosted aquifers and enrichment of novel symbionts in the deep terrestrial subsurface.</title>
        <authorList>
            <person name="Probst A.J."/>
            <person name="Ladd B."/>
            <person name="Jarett J.K."/>
            <person name="Geller-Mcgrath D.E."/>
            <person name="Sieber C.M.K."/>
            <person name="Emerson J.B."/>
            <person name="Anantharaman K."/>
            <person name="Thomas B.C."/>
            <person name="Malmstrom R."/>
            <person name="Stieglmeier M."/>
            <person name="Klingl A."/>
            <person name="Woyke T."/>
            <person name="Ryan C.M."/>
            <person name="Banfield J.F."/>
        </authorList>
    </citation>
    <scope>NUCLEOTIDE SEQUENCE [LARGE SCALE GENOMIC DNA]</scope>
</reference>
<comment type="caution">
    <text evidence="2">The sequence shown here is derived from an EMBL/GenBank/DDBJ whole genome shotgun (WGS) entry which is preliminary data.</text>
</comment>
<dbReference type="PANTHER" id="PTHR30547:SF5">
    <property type="entry name" value="NUCLEASE YHCG-RELATED"/>
    <property type="match status" value="1"/>
</dbReference>
<dbReference type="InterPro" id="IPR041527">
    <property type="entry name" value="YhcG_N"/>
</dbReference>
<organism evidence="2 3">
    <name type="scientific">Candidatus Desantisbacteria bacterium CG07_land_8_20_14_0_80_39_15</name>
    <dbReference type="NCBI Taxonomy" id="1974549"/>
    <lineage>
        <taxon>Bacteria</taxon>
        <taxon>Candidatus Desantisiibacteriota</taxon>
    </lineage>
</organism>
<dbReference type="Pfam" id="PF17761">
    <property type="entry name" value="DUF1016_N"/>
    <property type="match status" value="1"/>
</dbReference>
<dbReference type="Proteomes" id="UP000229227">
    <property type="component" value="Unassembled WGS sequence"/>
</dbReference>
<dbReference type="EMBL" id="PEWN01000108">
    <property type="protein sequence ID" value="PIU51000.1"/>
    <property type="molecule type" value="Genomic_DNA"/>
</dbReference>
<dbReference type="InterPro" id="IPR053148">
    <property type="entry name" value="PD-DEXK-like_domain"/>
</dbReference>
<accession>A0A2M6ZF33</accession>
<sequence length="215" mass="25461">MSKIEKKIDLFDKISVLIEQARRKVAITINEEMVLLYWNIGKTIKEEIMKSKRAGYGEKIVQSLTAQLVPKYGRGFSKRNLWYMVQMYDTYPILQSLLGEFKGLSWTHIINLLPIKDNLKRQFYSLLCVKEHWSTRTLQERISSMLYERTALSRFPEKTIENQLKELKEKDKMIPELVFRDPYVLDFLELSDTYSEKDLERAILNAQLKLENKGK</sequence>
<evidence type="ECO:0000313" key="2">
    <source>
        <dbReference type="EMBL" id="PIU51000.1"/>
    </source>
</evidence>
<evidence type="ECO:0000259" key="1">
    <source>
        <dbReference type="Pfam" id="PF17761"/>
    </source>
</evidence>
<dbReference type="AlphaFoldDB" id="A0A2M6ZF33"/>
<feature type="domain" description="YhcG N-terminal" evidence="1">
    <location>
        <begin position="14"/>
        <end position="149"/>
    </location>
</feature>